<dbReference type="AlphaFoldDB" id="A0A4Y2J5H0"/>
<dbReference type="PROSITE" id="PS50157">
    <property type="entry name" value="ZINC_FINGER_C2H2_2"/>
    <property type="match status" value="2"/>
</dbReference>
<dbReference type="PANTHER" id="PTHR23235">
    <property type="entry name" value="KRUEPPEL-LIKE TRANSCRIPTION FACTOR"/>
    <property type="match status" value="1"/>
</dbReference>
<dbReference type="InterPro" id="IPR013087">
    <property type="entry name" value="Znf_C2H2_type"/>
</dbReference>
<evidence type="ECO:0000256" key="5">
    <source>
        <dbReference type="SAM" id="MobiDB-lite"/>
    </source>
</evidence>
<dbReference type="InterPro" id="IPR036236">
    <property type="entry name" value="Znf_C2H2_sf"/>
</dbReference>
<dbReference type="Proteomes" id="UP000499080">
    <property type="component" value="Unassembled WGS sequence"/>
</dbReference>
<feature type="domain" description="C2H2-type" evidence="6">
    <location>
        <begin position="347"/>
        <end position="370"/>
    </location>
</feature>
<dbReference type="EMBL" id="BGPR01003215">
    <property type="protein sequence ID" value="GBM85220.1"/>
    <property type="molecule type" value="Genomic_DNA"/>
</dbReference>
<keyword evidence="1" id="KW-0479">Metal-binding</keyword>
<keyword evidence="8" id="KW-1185">Reference proteome</keyword>
<evidence type="ECO:0000256" key="2">
    <source>
        <dbReference type="ARBA" id="ARBA00022771"/>
    </source>
</evidence>
<evidence type="ECO:0000313" key="8">
    <source>
        <dbReference type="Proteomes" id="UP000499080"/>
    </source>
</evidence>
<reference evidence="7 8" key="1">
    <citation type="journal article" date="2019" name="Sci. Rep.">
        <title>Orb-weaving spider Araneus ventricosus genome elucidates the spidroin gene catalogue.</title>
        <authorList>
            <person name="Kono N."/>
            <person name="Nakamura H."/>
            <person name="Ohtoshi R."/>
            <person name="Moran D.A.P."/>
            <person name="Shinohara A."/>
            <person name="Yoshida Y."/>
            <person name="Fujiwara M."/>
            <person name="Mori M."/>
            <person name="Tomita M."/>
            <person name="Arakawa K."/>
        </authorList>
    </citation>
    <scope>NUCLEOTIDE SEQUENCE [LARGE SCALE GENOMIC DNA]</scope>
</reference>
<protein>
    <recommendedName>
        <fullName evidence="6">C2H2-type domain-containing protein</fullName>
    </recommendedName>
</protein>
<feature type="domain" description="C2H2-type" evidence="6">
    <location>
        <begin position="319"/>
        <end position="346"/>
    </location>
</feature>
<name>A0A4Y2J5H0_ARAVE</name>
<feature type="region of interest" description="Disordered" evidence="5">
    <location>
        <begin position="262"/>
        <end position="282"/>
    </location>
</feature>
<keyword evidence="2 4" id="KW-0863">Zinc-finger</keyword>
<keyword evidence="3" id="KW-0862">Zinc</keyword>
<comment type="caution">
    <text evidence="7">The sequence shown here is derived from an EMBL/GenBank/DDBJ whole genome shotgun (WGS) entry which is preliminary data.</text>
</comment>
<dbReference type="GO" id="GO:0008270">
    <property type="term" value="F:zinc ion binding"/>
    <property type="evidence" value="ECO:0007669"/>
    <property type="project" value="UniProtKB-KW"/>
</dbReference>
<proteinExistence type="predicted"/>
<organism evidence="7 8">
    <name type="scientific">Araneus ventricosus</name>
    <name type="common">Orbweaver spider</name>
    <name type="synonym">Epeira ventricosa</name>
    <dbReference type="NCBI Taxonomy" id="182803"/>
    <lineage>
        <taxon>Eukaryota</taxon>
        <taxon>Metazoa</taxon>
        <taxon>Ecdysozoa</taxon>
        <taxon>Arthropoda</taxon>
        <taxon>Chelicerata</taxon>
        <taxon>Arachnida</taxon>
        <taxon>Araneae</taxon>
        <taxon>Araneomorphae</taxon>
        <taxon>Entelegynae</taxon>
        <taxon>Araneoidea</taxon>
        <taxon>Araneidae</taxon>
        <taxon>Araneus</taxon>
    </lineage>
</organism>
<dbReference type="GO" id="GO:0005634">
    <property type="term" value="C:nucleus"/>
    <property type="evidence" value="ECO:0007669"/>
    <property type="project" value="UniProtKB-ARBA"/>
</dbReference>
<dbReference type="GO" id="GO:0000978">
    <property type="term" value="F:RNA polymerase II cis-regulatory region sequence-specific DNA binding"/>
    <property type="evidence" value="ECO:0007669"/>
    <property type="project" value="TreeGrafter"/>
</dbReference>
<dbReference type="PANTHER" id="PTHR23235:SF120">
    <property type="entry name" value="KRUPPEL-LIKE FACTOR 15"/>
    <property type="match status" value="1"/>
</dbReference>
<dbReference type="Gene3D" id="3.30.160.60">
    <property type="entry name" value="Classic Zinc Finger"/>
    <property type="match status" value="2"/>
</dbReference>
<evidence type="ECO:0000259" key="6">
    <source>
        <dbReference type="PROSITE" id="PS50157"/>
    </source>
</evidence>
<evidence type="ECO:0000313" key="7">
    <source>
        <dbReference type="EMBL" id="GBM85220.1"/>
    </source>
</evidence>
<dbReference type="GO" id="GO:0000981">
    <property type="term" value="F:DNA-binding transcription factor activity, RNA polymerase II-specific"/>
    <property type="evidence" value="ECO:0007669"/>
    <property type="project" value="TreeGrafter"/>
</dbReference>
<evidence type="ECO:0000256" key="3">
    <source>
        <dbReference type="ARBA" id="ARBA00022833"/>
    </source>
</evidence>
<dbReference type="FunFam" id="3.30.160.60:FF:000446">
    <property type="entry name" value="Zinc finger protein"/>
    <property type="match status" value="1"/>
</dbReference>
<evidence type="ECO:0000256" key="1">
    <source>
        <dbReference type="ARBA" id="ARBA00022723"/>
    </source>
</evidence>
<sequence length="370" mass="42427">MYRFLCQKCHTIVRYGEKHPCFYYKDYDTVYTIPQIDELEEMDTKHDETKEEHTGNSNDTYGNIWAAAQQNGNEESYETSTLLTENTEQISLMPASRRRRNYLSLFADTPNNTPYDISHDASLFDSIFSVREREVNLKENASFQAMSESFEPDTISESGFRRTHKTKFSKTGYLNERNKCRSNISSLRHAESNGKWETLPDESNWCSFTQEKQGFSDSEEDITPKLFWDSKNTSEASTSLANSEFSIGNKELDKKKIEVSEDLTDRPISPETALNAPSRNGDEDATIKQHLVFMKDAGTMAGPSTIRPHSLREVGKRPHACVSYPKQFKQNSDIVRRHRTHTGNNPFVCNICGKEFSAKGDFDRHSCHIN</sequence>
<dbReference type="SUPFAM" id="SSF57667">
    <property type="entry name" value="beta-beta-alpha zinc fingers"/>
    <property type="match status" value="1"/>
</dbReference>
<accession>A0A4Y2J5H0</accession>
<gene>
    <name evidence="7" type="ORF">AVEN_220481_1</name>
</gene>
<evidence type="ECO:0000256" key="4">
    <source>
        <dbReference type="PROSITE-ProRule" id="PRU00042"/>
    </source>
</evidence>